<dbReference type="GO" id="GO:0007155">
    <property type="term" value="P:cell adhesion"/>
    <property type="evidence" value="ECO:0007669"/>
    <property type="project" value="UniProtKB-KW"/>
</dbReference>
<comment type="subcellular location">
    <subcellularLocation>
        <location evidence="3">Cell junction</location>
        <location evidence="3">Tight junction</location>
    </subcellularLocation>
    <subcellularLocation>
        <location evidence="1">Lateral cell membrane</location>
    </subcellularLocation>
    <subcellularLocation>
        <location evidence="2">Membrane</location>
        <topology evidence="2">Multi-pass membrane protein</topology>
    </subcellularLocation>
</comment>
<dbReference type="STRING" id="87626.PTD2_01796"/>
<dbReference type="HOGENOM" id="CLU_1303441_0_0_6"/>
<feature type="transmembrane region" description="Helical" evidence="14">
    <location>
        <begin position="34"/>
        <end position="52"/>
    </location>
</feature>
<evidence type="ECO:0000256" key="2">
    <source>
        <dbReference type="ARBA" id="ARBA00004141"/>
    </source>
</evidence>
<keyword evidence="10" id="KW-0965">Cell junction</keyword>
<dbReference type="GO" id="GO:0016328">
    <property type="term" value="C:lateral plasma membrane"/>
    <property type="evidence" value="ECO:0007669"/>
    <property type="project" value="UniProtKB-SubCell"/>
</dbReference>
<dbReference type="InterPro" id="IPR014710">
    <property type="entry name" value="RmlC-like_jellyroll"/>
</dbReference>
<evidence type="ECO:0000256" key="5">
    <source>
        <dbReference type="ARBA" id="ARBA00022427"/>
    </source>
</evidence>
<dbReference type="SUPFAM" id="SSF51206">
    <property type="entry name" value="cAMP-binding domain-like"/>
    <property type="match status" value="1"/>
</dbReference>
<dbReference type="Gene3D" id="2.60.120.10">
    <property type="entry name" value="Jelly Rolls"/>
    <property type="match status" value="1"/>
</dbReference>
<dbReference type="OrthoDB" id="6978933at2"/>
<reference evidence="16 17" key="1">
    <citation type="submission" date="2006-02" db="EMBL/GenBank/DDBJ databases">
        <authorList>
            <person name="Moran M.A."/>
            <person name="Kjelleberg S."/>
            <person name="Egan S."/>
            <person name="Saunders N."/>
            <person name="Thomas T."/>
            <person name="Ferriera S."/>
            <person name="Johnson J."/>
            <person name="Kravitz S."/>
            <person name="Halpern A."/>
            <person name="Remington K."/>
            <person name="Beeson K."/>
            <person name="Tran B."/>
            <person name="Rogers Y.-H."/>
            <person name="Friedman R."/>
            <person name="Venter J.C."/>
        </authorList>
    </citation>
    <scope>NUCLEOTIDE SEQUENCE [LARGE SCALE GENOMIC DNA]</scope>
    <source>
        <strain evidence="16 17">D2</strain>
    </source>
</reference>
<dbReference type="InterPro" id="IPR006916">
    <property type="entry name" value="POPDC1-3"/>
</dbReference>
<evidence type="ECO:0000256" key="14">
    <source>
        <dbReference type="SAM" id="Phobius"/>
    </source>
</evidence>
<dbReference type="SMART" id="SM00100">
    <property type="entry name" value="cNMP"/>
    <property type="match status" value="1"/>
</dbReference>
<sequence length="222" mass="25658">MSLELFLDNWPNYLIYFIAYVSALSAFGCNSIFWLRLLTIISSSCFVIYYATIGTEPLWLDITSESLLVLVNAVMLTLLWYRQKSIQFTEEEKELYATVFARFSAFEFYKLIHVGHWQTFEAGDVLTKQGKKVPALYFIYNGEVDIIVDNCKKLSLRDGYFIGELSFTLDQAANADVIVNQPTRILYWPQAELQQLLKRNPAMKNALEAMITQDLAKKLRQD</sequence>
<evidence type="ECO:0000256" key="10">
    <source>
        <dbReference type="ARBA" id="ARBA00022949"/>
    </source>
</evidence>
<accession>A4C3Y0</accession>
<dbReference type="PANTHER" id="PTHR12101">
    <property type="entry name" value="POPEYE DOMAIN CONTAINING PROTEIN"/>
    <property type="match status" value="1"/>
</dbReference>
<keyword evidence="5" id="KW-0796">Tight junction</keyword>
<dbReference type="AlphaFoldDB" id="A4C3Y0"/>
<keyword evidence="11 14" id="KW-1133">Transmembrane helix</keyword>
<evidence type="ECO:0000313" key="17">
    <source>
        <dbReference type="Proteomes" id="UP000006201"/>
    </source>
</evidence>
<dbReference type="RefSeq" id="WP_009836562.1">
    <property type="nucleotide sequence ID" value="NZ_AAOH01000001.1"/>
</dbReference>
<keyword evidence="7" id="KW-1003">Cell membrane</keyword>
<dbReference type="PANTHER" id="PTHR12101:SF17">
    <property type="entry name" value="BLOOD VESSEL EPICARDIAL SUBSTANCE"/>
    <property type="match status" value="1"/>
</dbReference>
<dbReference type="InterPro" id="IPR018490">
    <property type="entry name" value="cNMP-bd_dom_sf"/>
</dbReference>
<keyword evidence="17" id="KW-1185">Reference proteome</keyword>
<comment type="similarity">
    <text evidence="4">Belongs to the popeye family.</text>
</comment>
<dbReference type="InterPro" id="IPR000595">
    <property type="entry name" value="cNMP-bd_dom"/>
</dbReference>
<keyword evidence="13" id="KW-0325">Glycoprotein</keyword>
<dbReference type="EMBL" id="AAOH01000001">
    <property type="protein sequence ID" value="EAR30262.1"/>
    <property type="molecule type" value="Genomic_DNA"/>
</dbReference>
<evidence type="ECO:0000256" key="9">
    <source>
        <dbReference type="ARBA" id="ARBA00022889"/>
    </source>
</evidence>
<keyword evidence="12 14" id="KW-0472">Membrane</keyword>
<proteinExistence type="inferred from homology"/>
<gene>
    <name evidence="16" type="ORF">PTD2_01796</name>
</gene>
<protein>
    <submittedName>
        <fullName evidence="16">Cyclic nucleotide-binding domain protein</fullName>
    </submittedName>
</protein>
<dbReference type="PROSITE" id="PS50042">
    <property type="entry name" value="CNMP_BINDING_3"/>
    <property type="match status" value="1"/>
</dbReference>
<dbReference type="Pfam" id="PF04831">
    <property type="entry name" value="POPDC1-3"/>
    <property type="match status" value="1"/>
</dbReference>
<organism evidence="16 17">
    <name type="scientific">Pseudoalteromonas tunicata D2</name>
    <dbReference type="NCBI Taxonomy" id="87626"/>
    <lineage>
        <taxon>Bacteria</taxon>
        <taxon>Pseudomonadati</taxon>
        <taxon>Pseudomonadota</taxon>
        <taxon>Gammaproteobacteria</taxon>
        <taxon>Alteromonadales</taxon>
        <taxon>Pseudoalteromonadaceae</taxon>
        <taxon>Pseudoalteromonas</taxon>
    </lineage>
</organism>
<evidence type="ECO:0000256" key="4">
    <source>
        <dbReference type="ARBA" id="ARBA00007146"/>
    </source>
</evidence>
<evidence type="ECO:0000256" key="6">
    <source>
        <dbReference type="ARBA" id="ARBA00022473"/>
    </source>
</evidence>
<feature type="transmembrane region" description="Helical" evidence="14">
    <location>
        <begin position="58"/>
        <end position="81"/>
    </location>
</feature>
<evidence type="ECO:0000259" key="15">
    <source>
        <dbReference type="PROSITE" id="PS50042"/>
    </source>
</evidence>
<dbReference type="Pfam" id="PF00027">
    <property type="entry name" value="cNMP_binding"/>
    <property type="match status" value="1"/>
</dbReference>
<evidence type="ECO:0000256" key="13">
    <source>
        <dbReference type="ARBA" id="ARBA00023180"/>
    </source>
</evidence>
<evidence type="ECO:0000256" key="1">
    <source>
        <dbReference type="ARBA" id="ARBA00004124"/>
    </source>
</evidence>
<evidence type="ECO:0000313" key="16">
    <source>
        <dbReference type="EMBL" id="EAR30262.1"/>
    </source>
</evidence>
<evidence type="ECO:0000256" key="11">
    <source>
        <dbReference type="ARBA" id="ARBA00022989"/>
    </source>
</evidence>
<dbReference type="Proteomes" id="UP000006201">
    <property type="component" value="Unassembled WGS sequence"/>
</dbReference>
<feature type="domain" description="Cyclic nucleotide-binding" evidence="15">
    <location>
        <begin position="99"/>
        <end position="214"/>
    </location>
</feature>
<evidence type="ECO:0000256" key="7">
    <source>
        <dbReference type="ARBA" id="ARBA00022475"/>
    </source>
</evidence>
<keyword evidence="9" id="KW-0130">Cell adhesion</keyword>
<dbReference type="eggNOG" id="COG0664">
    <property type="taxonomic scope" value="Bacteria"/>
</dbReference>
<evidence type="ECO:0000256" key="8">
    <source>
        <dbReference type="ARBA" id="ARBA00022692"/>
    </source>
</evidence>
<comment type="caution">
    <text evidence="16">The sequence shown here is derived from an EMBL/GenBank/DDBJ whole genome shotgun (WGS) entry which is preliminary data.</text>
</comment>
<dbReference type="GO" id="GO:0030552">
    <property type="term" value="F:cAMP binding"/>
    <property type="evidence" value="ECO:0007669"/>
    <property type="project" value="TreeGrafter"/>
</dbReference>
<evidence type="ECO:0000256" key="3">
    <source>
        <dbReference type="ARBA" id="ARBA00004435"/>
    </source>
</evidence>
<dbReference type="InterPro" id="IPR055272">
    <property type="entry name" value="POPDC1-3_dom"/>
</dbReference>
<dbReference type="GO" id="GO:0005923">
    <property type="term" value="C:bicellular tight junction"/>
    <property type="evidence" value="ECO:0007669"/>
    <property type="project" value="UniProtKB-SubCell"/>
</dbReference>
<name>A4C3Y0_9GAMM</name>
<feature type="transmembrane region" description="Helical" evidence="14">
    <location>
        <begin position="12"/>
        <end position="29"/>
    </location>
</feature>
<keyword evidence="8 14" id="KW-0812">Transmembrane</keyword>
<evidence type="ECO:0000256" key="12">
    <source>
        <dbReference type="ARBA" id="ARBA00023136"/>
    </source>
</evidence>
<keyword evidence="6" id="KW-0217">Developmental protein</keyword>
<dbReference type="CDD" id="cd00038">
    <property type="entry name" value="CAP_ED"/>
    <property type="match status" value="1"/>
</dbReference>